<feature type="transmembrane region" description="Helical" evidence="1">
    <location>
        <begin position="159"/>
        <end position="178"/>
    </location>
</feature>
<evidence type="ECO:0000313" key="2">
    <source>
        <dbReference type="EMBL" id="ROP34606.1"/>
    </source>
</evidence>
<dbReference type="RefSeq" id="WP_123380507.1">
    <property type="nucleotide sequence ID" value="NZ_RJKN01000006.1"/>
</dbReference>
<keyword evidence="1" id="KW-0472">Membrane</keyword>
<accession>A0A3N1GWT8</accession>
<feature type="transmembrane region" description="Helical" evidence="1">
    <location>
        <begin position="129"/>
        <end position="147"/>
    </location>
</feature>
<proteinExistence type="predicted"/>
<dbReference type="InterPro" id="IPR017195">
    <property type="entry name" value="ABC_thiamin-permease_prd"/>
</dbReference>
<name>A0A3N1GWT8_9ACTN</name>
<feature type="transmembrane region" description="Helical" evidence="1">
    <location>
        <begin position="21"/>
        <end position="43"/>
    </location>
</feature>
<gene>
    <name evidence="2" type="ORF">EDC03_2422</name>
</gene>
<organism evidence="2 3">
    <name type="scientific">Pseudokineococcus lusitanus</name>
    <dbReference type="NCBI Taxonomy" id="763993"/>
    <lineage>
        <taxon>Bacteria</taxon>
        <taxon>Bacillati</taxon>
        <taxon>Actinomycetota</taxon>
        <taxon>Actinomycetes</taxon>
        <taxon>Kineosporiales</taxon>
        <taxon>Kineosporiaceae</taxon>
        <taxon>Pseudokineococcus</taxon>
    </lineage>
</organism>
<sequence>MTAPAPTDRPTARGRWQLRDIVLLVVLGVVFGFVYWVFVQAYYGLAIVLGPFADLSANVLHGSWLIVAPIAIAITRKPGAGVVAEVLAAAVEVFLLASPFGAPLLLTAVLQGVGSELAFALYRYRRFTWSVYALSGLGGGFVVFWYTALTSGWYGQDIFAVRLGIQLVSGVLLGGLLAKVVVDALLRTGVLDDFAIGRDRRRVRRS</sequence>
<protein>
    <submittedName>
        <fullName evidence="2">Energy-coupling factor transport system substrate-specific component</fullName>
    </submittedName>
</protein>
<keyword evidence="1" id="KW-1133">Transmembrane helix</keyword>
<evidence type="ECO:0000256" key="1">
    <source>
        <dbReference type="SAM" id="Phobius"/>
    </source>
</evidence>
<dbReference type="OrthoDB" id="8017424at2"/>
<evidence type="ECO:0000313" key="3">
    <source>
        <dbReference type="Proteomes" id="UP000276232"/>
    </source>
</evidence>
<dbReference type="Pfam" id="PF09819">
    <property type="entry name" value="ABC_cobalt"/>
    <property type="match status" value="1"/>
</dbReference>
<keyword evidence="1" id="KW-0812">Transmembrane</keyword>
<dbReference type="PIRSF" id="PIRSF037394">
    <property type="entry name" value="ABC_thiamine-permease_YkoE_prd"/>
    <property type="match status" value="1"/>
</dbReference>
<dbReference type="Proteomes" id="UP000276232">
    <property type="component" value="Unassembled WGS sequence"/>
</dbReference>
<reference evidence="2 3" key="1">
    <citation type="journal article" date="2015" name="Stand. Genomic Sci.">
        <title>Genomic Encyclopedia of Bacterial and Archaeal Type Strains, Phase III: the genomes of soil and plant-associated and newly described type strains.</title>
        <authorList>
            <person name="Whitman W.B."/>
            <person name="Woyke T."/>
            <person name="Klenk H.P."/>
            <person name="Zhou Y."/>
            <person name="Lilburn T.G."/>
            <person name="Beck B.J."/>
            <person name="De Vos P."/>
            <person name="Vandamme P."/>
            <person name="Eisen J.A."/>
            <person name="Garrity G."/>
            <person name="Hugenholtz P."/>
            <person name="Kyrpides N.C."/>
        </authorList>
    </citation>
    <scope>NUCLEOTIDE SEQUENCE [LARGE SCALE GENOMIC DNA]</scope>
    <source>
        <strain evidence="2 3">CECT 7306</strain>
    </source>
</reference>
<feature type="transmembrane region" description="Helical" evidence="1">
    <location>
        <begin position="104"/>
        <end position="122"/>
    </location>
</feature>
<dbReference type="AlphaFoldDB" id="A0A3N1GWT8"/>
<keyword evidence="3" id="KW-1185">Reference proteome</keyword>
<comment type="caution">
    <text evidence="2">The sequence shown here is derived from an EMBL/GenBank/DDBJ whole genome shotgun (WGS) entry which is preliminary data.</text>
</comment>
<dbReference type="InParanoid" id="A0A3N1GWT8"/>
<dbReference type="EMBL" id="RJKN01000006">
    <property type="protein sequence ID" value="ROP34606.1"/>
    <property type="molecule type" value="Genomic_DNA"/>
</dbReference>